<keyword evidence="2 3" id="KW-0443">Lipid metabolism</keyword>
<dbReference type="InterPro" id="IPR016035">
    <property type="entry name" value="Acyl_Trfase/lysoPLipase"/>
</dbReference>
<evidence type="ECO:0000313" key="6">
    <source>
        <dbReference type="Proteomes" id="UP001056035"/>
    </source>
</evidence>
<dbReference type="PROSITE" id="PS51635">
    <property type="entry name" value="PNPLA"/>
    <property type="match status" value="1"/>
</dbReference>
<dbReference type="InterPro" id="IPR002641">
    <property type="entry name" value="PNPLA_dom"/>
</dbReference>
<name>A0ABY5DXY9_9ACTN</name>
<dbReference type="NCBIfam" id="NF041079">
    <property type="entry name" value="CBASS_lipase"/>
    <property type="match status" value="1"/>
</dbReference>
<dbReference type="SUPFAM" id="SSF52151">
    <property type="entry name" value="FabD/lysophospholipase-like"/>
    <property type="match status" value="1"/>
</dbReference>
<accession>A0ABY5DXY9</accession>
<keyword evidence="3" id="KW-0442">Lipid degradation</keyword>
<evidence type="ECO:0000259" key="4">
    <source>
        <dbReference type="PROSITE" id="PS51635"/>
    </source>
</evidence>
<evidence type="ECO:0000256" key="3">
    <source>
        <dbReference type="PROSITE-ProRule" id="PRU01161"/>
    </source>
</evidence>
<protein>
    <submittedName>
        <fullName evidence="5">Patatin-like phospholipase family protein</fullName>
    </submittedName>
</protein>
<evidence type="ECO:0000256" key="2">
    <source>
        <dbReference type="ARBA" id="ARBA00023098"/>
    </source>
</evidence>
<keyword evidence="3" id="KW-0378">Hydrolase</keyword>
<gene>
    <name evidence="5" type="ORF">NBH00_05840</name>
</gene>
<dbReference type="Proteomes" id="UP001056035">
    <property type="component" value="Chromosome"/>
</dbReference>
<dbReference type="Pfam" id="PF01734">
    <property type="entry name" value="Patatin"/>
    <property type="match status" value="1"/>
</dbReference>
<feature type="short sequence motif" description="DGA/G" evidence="3">
    <location>
        <begin position="180"/>
        <end position="182"/>
    </location>
</feature>
<keyword evidence="6" id="KW-1185">Reference proteome</keyword>
<dbReference type="EMBL" id="CP098502">
    <property type="protein sequence ID" value="UTI65732.1"/>
    <property type="molecule type" value="Genomic_DNA"/>
</dbReference>
<feature type="active site" description="Proton acceptor" evidence="3">
    <location>
        <position position="180"/>
    </location>
</feature>
<dbReference type="Gene3D" id="3.40.1090.10">
    <property type="entry name" value="Cytosolic phospholipase A2 catalytic domain"/>
    <property type="match status" value="1"/>
</dbReference>
<dbReference type="PANTHER" id="PTHR32176:SF92">
    <property type="entry name" value="XYLOSE ISOMERASE"/>
    <property type="match status" value="1"/>
</dbReference>
<feature type="active site" description="Nucleophile" evidence="3">
    <location>
        <position position="42"/>
    </location>
</feature>
<dbReference type="RefSeq" id="WP_254572411.1">
    <property type="nucleotide sequence ID" value="NZ_CP098502.1"/>
</dbReference>
<evidence type="ECO:0000313" key="5">
    <source>
        <dbReference type="EMBL" id="UTI65732.1"/>
    </source>
</evidence>
<feature type="domain" description="PNPLA" evidence="4">
    <location>
        <begin position="4"/>
        <end position="193"/>
    </location>
</feature>
<comment type="similarity">
    <text evidence="1">Belongs to the patatin family.</text>
</comment>
<reference evidence="5 6" key="1">
    <citation type="submission" date="2022-06" db="EMBL/GenBank/DDBJ databases">
        <title>Paraconexibacter antarcticus.</title>
        <authorList>
            <person name="Kim C.S."/>
        </authorList>
    </citation>
    <scope>NUCLEOTIDE SEQUENCE [LARGE SCALE GENOMIC DNA]</scope>
    <source>
        <strain evidence="5 6">02-257</strain>
    </source>
</reference>
<proteinExistence type="inferred from homology"/>
<dbReference type="PANTHER" id="PTHR32176">
    <property type="entry name" value="XYLOSE ISOMERASE"/>
    <property type="match status" value="1"/>
</dbReference>
<feature type="short sequence motif" description="GXGXXG" evidence="3">
    <location>
        <begin position="8"/>
        <end position="13"/>
    </location>
</feature>
<evidence type="ECO:0000256" key="1">
    <source>
        <dbReference type="ARBA" id="ARBA00010240"/>
    </source>
</evidence>
<feature type="short sequence motif" description="GXSXG" evidence="3">
    <location>
        <begin position="40"/>
        <end position="44"/>
    </location>
</feature>
<sequence length="309" mass="32773">MRVLSIDGGGIRGIIPAMVLAEVEARTGRRIADLFDLVAGTSTGGILACALTAPSPRTAAALVDLYRAEGPRIFHRSLWQRVVSADGLAHARHDPQPLKDVLHDYLGEARLGDATTRLLATSYDLQGRAPYFFKSWRTAGEPERDLELKTVALATAAAPTYFPPVLVHPPGGGAPLTLADGGVFANNPAMCAYAEAVRLAPGTPITVLSLGTGTQTHEMPYAQAVHWGLVEWARPILDVVFDGVADTVDYQLQHVLGEGYTRLQCRLDTASDALDDADPANIEALADCAQRLITAKSATLDAVCAALAT</sequence>
<organism evidence="5 6">
    <name type="scientific">Paraconexibacter antarcticus</name>
    <dbReference type="NCBI Taxonomy" id="2949664"/>
    <lineage>
        <taxon>Bacteria</taxon>
        <taxon>Bacillati</taxon>
        <taxon>Actinomycetota</taxon>
        <taxon>Thermoleophilia</taxon>
        <taxon>Solirubrobacterales</taxon>
        <taxon>Paraconexibacteraceae</taxon>
        <taxon>Paraconexibacter</taxon>
    </lineage>
</organism>